<feature type="non-terminal residue" evidence="3">
    <location>
        <position position="130"/>
    </location>
</feature>
<reference evidence="3 4" key="1">
    <citation type="journal article" date="2018" name="Nat. Biotechnol.">
        <title>A standardized bacterial taxonomy based on genome phylogeny substantially revises the tree of life.</title>
        <authorList>
            <person name="Parks D.H."/>
            <person name="Chuvochina M."/>
            <person name="Waite D.W."/>
            <person name="Rinke C."/>
            <person name="Skarshewski A."/>
            <person name="Chaumeil P.A."/>
            <person name="Hugenholtz P."/>
        </authorList>
    </citation>
    <scope>NUCLEOTIDE SEQUENCE [LARGE SCALE GENOMIC DNA]</scope>
    <source>
        <strain evidence="3">UBA8739</strain>
    </source>
</reference>
<keyword evidence="1" id="KW-0812">Transmembrane</keyword>
<comment type="caution">
    <text evidence="3">The sequence shown here is derived from an EMBL/GenBank/DDBJ whole genome shotgun (WGS) entry which is preliminary data.</text>
</comment>
<evidence type="ECO:0000313" key="3">
    <source>
        <dbReference type="EMBL" id="HAE48503.1"/>
    </source>
</evidence>
<dbReference type="EMBL" id="DMAI01000217">
    <property type="protein sequence ID" value="HAE48503.1"/>
    <property type="molecule type" value="Genomic_DNA"/>
</dbReference>
<dbReference type="InterPro" id="IPR037185">
    <property type="entry name" value="EmrE-like"/>
</dbReference>
<name>A0A3B9IMG2_9PROT</name>
<evidence type="ECO:0000259" key="2">
    <source>
        <dbReference type="Pfam" id="PF00892"/>
    </source>
</evidence>
<organism evidence="3 4">
    <name type="scientific">Tistrella mobilis</name>
    <dbReference type="NCBI Taxonomy" id="171437"/>
    <lineage>
        <taxon>Bacteria</taxon>
        <taxon>Pseudomonadati</taxon>
        <taxon>Pseudomonadota</taxon>
        <taxon>Alphaproteobacteria</taxon>
        <taxon>Geminicoccales</taxon>
        <taxon>Geminicoccaceae</taxon>
        <taxon>Tistrella</taxon>
    </lineage>
</organism>
<sequence length="130" mass="13520">MPGTGLVPARSGMAAAALWVGVLAVSTGAIFARLADAPALVIATGRLAIASLLILPLMGMRHRSAIRTLGRRHLLLAVVSGAFLALHFATWISSLSYTSIANSVLLVNTVPIWTALGGLVLGIDRLDRRG</sequence>
<feature type="transmembrane region" description="Helical" evidence="1">
    <location>
        <begin position="74"/>
        <end position="94"/>
    </location>
</feature>
<feature type="domain" description="EamA" evidence="2">
    <location>
        <begin position="18"/>
        <end position="118"/>
    </location>
</feature>
<evidence type="ECO:0000256" key="1">
    <source>
        <dbReference type="SAM" id="Phobius"/>
    </source>
</evidence>
<accession>A0A3B9IMG2</accession>
<dbReference type="SUPFAM" id="SSF103481">
    <property type="entry name" value="Multidrug resistance efflux transporter EmrE"/>
    <property type="match status" value="1"/>
</dbReference>
<proteinExistence type="predicted"/>
<keyword evidence="1" id="KW-1133">Transmembrane helix</keyword>
<dbReference type="AlphaFoldDB" id="A0A3B9IMG2"/>
<evidence type="ECO:0000313" key="4">
    <source>
        <dbReference type="Proteomes" id="UP000257706"/>
    </source>
</evidence>
<gene>
    <name evidence="3" type="ORF">DCK97_13880</name>
</gene>
<dbReference type="PANTHER" id="PTHR22911:SF76">
    <property type="entry name" value="EAMA DOMAIN-CONTAINING PROTEIN"/>
    <property type="match status" value="1"/>
</dbReference>
<protein>
    <recommendedName>
        <fullName evidence="2">EamA domain-containing protein</fullName>
    </recommendedName>
</protein>
<dbReference type="Proteomes" id="UP000257706">
    <property type="component" value="Unassembled WGS sequence"/>
</dbReference>
<feature type="transmembrane region" description="Helical" evidence="1">
    <location>
        <begin position="37"/>
        <end position="58"/>
    </location>
</feature>
<feature type="transmembrane region" description="Helical" evidence="1">
    <location>
        <begin position="100"/>
        <end position="123"/>
    </location>
</feature>
<dbReference type="Pfam" id="PF00892">
    <property type="entry name" value="EamA"/>
    <property type="match status" value="1"/>
</dbReference>
<dbReference type="InterPro" id="IPR000620">
    <property type="entry name" value="EamA_dom"/>
</dbReference>
<feature type="transmembrane region" description="Helical" evidence="1">
    <location>
        <begin position="12"/>
        <end position="31"/>
    </location>
</feature>
<dbReference type="PANTHER" id="PTHR22911">
    <property type="entry name" value="ACYL-MALONYL CONDENSING ENZYME-RELATED"/>
    <property type="match status" value="1"/>
</dbReference>
<dbReference type="GO" id="GO:0016020">
    <property type="term" value="C:membrane"/>
    <property type="evidence" value="ECO:0007669"/>
    <property type="project" value="InterPro"/>
</dbReference>
<keyword evidence="1" id="KW-0472">Membrane</keyword>